<dbReference type="Proteomes" id="UP001642464">
    <property type="component" value="Unassembled WGS sequence"/>
</dbReference>
<gene>
    <name evidence="1" type="ORF">SCF082_LOCUS11907</name>
</gene>
<name>A0ABP0JGB7_9DINO</name>
<keyword evidence="2" id="KW-1185">Reference proteome</keyword>
<organism evidence="1 2">
    <name type="scientific">Durusdinium trenchii</name>
    <dbReference type="NCBI Taxonomy" id="1381693"/>
    <lineage>
        <taxon>Eukaryota</taxon>
        <taxon>Sar</taxon>
        <taxon>Alveolata</taxon>
        <taxon>Dinophyceae</taxon>
        <taxon>Suessiales</taxon>
        <taxon>Symbiodiniaceae</taxon>
        <taxon>Durusdinium</taxon>
    </lineage>
</organism>
<proteinExistence type="predicted"/>
<evidence type="ECO:0000313" key="2">
    <source>
        <dbReference type="Proteomes" id="UP001642464"/>
    </source>
</evidence>
<accession>A0ABP0JGB7</accession>
<protein>
    <submittedName>
        <fullName evidence="1">Uncharacterized protein</fullName>
    </submittedName>
</protein>
<reference evidence="1 2" key="1">
    <citation type="submission" date="2024-02" db="EMBL/GenBank/DDBJ databases">
        <authorList>
            <person name="Chen Y."/>
            <person name="Shah S."/>
            <person name="Dougan E. K."/>
            <person name="Thang M."/>
            <person name="Chan C."/>
        </authorList>
    </citation>
    <scope>NUCLEOTIDE SEQUENCE [LARGE SCALE GENOMIC DNA]</scope>
</reference>
<sequence length="159" mass="17620">MGVPRWRPFRRPRKLAEQSKFTCQVLLPPETRSHGFEGFQPGSGPYKVEVRAVNRAKLWSDASEVEVITAFLPPPAPVQLAARLLPGWASRTLSPLHFEGTTGLLDFDVVKLEFISPIEDAAHPIQSYIIHAEEELSEAGSSQKVTDLCAGGRICSDRR</sequence>
<comment type="caution">
    <text evidence="1">The sequence shown here is derived from an EMBL/GenBank/DDBJ whole genome shotgun (WGS) entry which is preliminary data.</text>
</comment>
<dbReference type="EMBL" id="CAXAMM010007136">
    <property type="protein sequence ID" value="CAK9013384.1"/>
    <property type="molecule type" value="Genomic_DNA"/>
</dbReference>
<evidence type="ECO:0000313" key="1">
    <source>
        <dbReference type="EMBL" id="CAK9013384.1"/>
    </source>
</evidence>